<accession>A0A836IGD3</accession>
<feature type="region of interest" description="Disordered" evidence="1">
    <location>
        <begin position="22"/>
        <end position="41"/>
    </location>
</feature>
<gene>
    <name evidence="2" type="ORF">JKF63_04333</name>
</gene>
<keyword evidence="3" id="KW-1185">Reference proteome</keyword>
<feature type="compositionally biased region" description="Basic residues" evidence="1">
    <location>
        <begin position="29"/>
        <end position="41"/>
    </location>
</feature>
<evidence type="ECO:0000313" key="3">
    <source>
        <dbReference type="Proteomes" id="UP000674318"/>
    </source>
</evidence>
<dbReference type="EMBL" id="JAFJZO010000022">
    <property type="protein sequence ID" value="KAG5504887.1"/>
    <property type="molecule type" value="Genomic_DNA"/>
</dbReference>
<dbReference type="KEGG" id="phet:94290396"/>
<comment type="caution">
    <text evidence="2">The sequence shown here is derived from an EMBL/GenBank/DDBJ whole genome shotgun (WGS) entry which is preliminary data.</text>
</comment>
<name>A0A836IGD3_9TRYP</name>
<protein>
    <submittedName>
        <fullName evidence="2">Uncharacterized protein</fullName>
    </submittedName>
</protein>
<evidence type="ECO:0000256" key="1">
    <source>
        <dbReference type="SAM" id="MobiDB-lite"/>
    </source>
</evidence>
<evidence type="ECO:0000313" key="2">
    <source>
        <dbReference type="EMBL" id="KAG5504887.1"/>
    </source>
</evidence>
<reference evidence="2 3" key="1">
    <citation type="submission" date="2021-02" db="EMBL/GenBank/DDBJ databases">
        <title>Porcisia hertigi Genome sequencing and assembly.</title>
        <authorList>
            <person name="Almutairi H."/>
            <person name="Gatherer D."/>
        </authorList>
    </citation>
    <scope>NUCLEOTIDE SEQUENCE [LARGE SCALE GENOMIC DNA]</scope>
    <source>
        <strain evidence="2 3">C119</strain>
    </source>
</reference>
<organism evidence="2 3">
    <name type="scientific">Porcisia hertigi</name>
    <dbReference type="NCBI Taxonomy" id="2761500"/>
    <lineage>
        <taxon>Eukaryota</taxon>
        <taxon>Discoba</taxon>
        <taxon>Euglenozoa</taxon>
        <taxon>Kinetoplastea</taxon>
        <taxon>Metakinetoplastina</taxon>
        <taxon>Trypanosomatida</taxon>
        <taxon>Trypanosomatidae</taxon>
        <taxon>Leishmaniinae</taxon>
        <taxon>Porcisia</taxon>
    </lineage>
</organism>
<dbReference type="OrthoDB" id="271746at2759"/>
<dbReference type="AlphaFoldDB" id="A0A836IGD3"/>
<dbReference type="Proteomes" id="UP000674318">
    <property type="component" value="Unassembled WGS sequence"/>
</dbReference>
<proteinExistence type="predicted"/>
<dbReference type="GeneID" id="94290396"/>
<sequence>MSRCSPVSVLWENLLEAAAMAPPSASVPRSHRHQRHARQKGRSFPRFCTYAMKQCAGQYWCAVPCRPERASIKKREKKVTFSPIVSVVEFTVVPSR</sequence>
<dbReference type="RefSeq" id="XP_067757148.1">
    <property type="nucleotide sequence ID" value="XM_067900319.1"/>
</dbReference>